<keyword evidence="4" id="KW-0653">Protein transport</keyword>
<name>A0A916JVI8_9MICO</name>
<keyword evidence="6" id="KW-0811">Translocation</keyword>
<evidence type="ECO:0000256" key="6">
    <source>
        <dbReference type="ARBA" id="ARBA00023010"/>
    </source>
</evidence>
<evidence type="ECO:0000256" key="8">
    <source>
        <dbReference type="SAM" id="MobiDB-lite"/>
    </source>
</evidence>
<dbReference type="GO" id="GO:0016020">
    <property type="term" value="C:membrane"/>
    <property type="evidence" value="ECO:0007669"/>
    <property type="project" value="UniProtKB-ARBA"/>
</dbReference>
<feature type="compositionally biased region" description="Basic and acidic residues" evidence="8">
    <location>
        <begin position="95"/>
        <end position="108"/>
    </location>
</feature>
<dbReference type="GO" id="GO:0015031">
    <property type="term" value="P:protein transport"/>
    <property type="evidence" value="ECO:0007669"/>
    <property type="project" value="UniProtKB-KW"/>
</dbReference>
<sequence>MGLTIDKILVILVIAMFLLGPDRLPMYAKKLGEFVRNVKHMADGAKDRLRDEMGPDFDDVDWKQLDPRQYDPRRIIRDALLEDEREAQAAARKARVAEAAERRKEAAEKAAGGDAADDAGGGESAAGADATAEAAAEASAESTAADAAGADASETVAAVNYDEEAT</sequence>
<comment type="subcellular location">
    <subcellularLocation>
        <location evidence="1">Membrane</location>
        <topology evidence="1">Single-pass membrane protein</topology>
    </subcellularLocation>
</comment>
<dbReference type="EMBL" id="CAJVAP010000004">
    <property type="protein sequence ID" value="CAG7601194.1"/>
    <property type="molecule type" value="Genomic_DNA"/>
</dbReference>
<organism evidence="9 10">
    <name type="scientific">Leucobacter soli</name>
    <dbReference type="NCBI Taxonomy" id="2812850"/>
    <lineage>
        <taxon>Bacteria</taxon>
        <taxon>Bacillati</taxon>
        <taxon>Actinomycetota</taxon>
        <taxon>Actinomycetes</taxon>
        <taxon>Micrococcales</taxon>
        <taxon>Microbacteriaceae</taxon>
        <taxon>Leucobacter</taxon>
    </lineage>
</organism>
<dbReference type="InterPro" id="IPR003369">
    <property type="entry name" value="TatA/B/E"/>
</dbReference>
<evidence type="ECO:0000256" key="7">
    <source>
        <dbReference type="ARBA" id="ARBA00023136"/>
    </source>
</evidence>
<dbReference type="RefSeq" id="WP_382334995.1">
    <property type="nucleotide sequence ID" value="NZ_CAJVAP010000004.1"/>
</dbReference>
<dbReference type="Pfam" id="PF02416">
    <property type="entry name" value="TatA_B_E"/>
    <property type="match status" value="1"/>
</dbReference>
<evidence type="ECO:0000256" key="2">
    <source>
        <dbReference type="ARBA" id="ARBA00022448"/>
    </source>
</evidence>
<comment type="caution">
    <text evidence="9">The sequence shown here is derived from an EMBL/GenBank/DDBJ whole genome shotgun (WGS) entry which is preliminary data.</text>
</comment>
<keyword evidence="3" id="KW-0812">Transmembrane</keyword>
<evidence type="ECO:0000313" key="9">
    <source>
        <dbReference type="EMBL" id="CAG7601194.1"/>
    </source>
</evidence>
<dbReference type="Proteomes" id="UP000693892">
    <property type="component" value="Unassembled WGS sequence"/>
</dbReference>
<accession>A0A916JVI8</accession>
<dbReference type="AlphaFoldDB" id="A0A916JVI8"/>
<gene>
    <name evidence="9" type="primary">tatB</name>
    <name evidence="9" type="ORF">LEUCIP111803_00436</name>
</gene>
<evidence type="ECO:0000313" key="10">
    <source>
        <dbReference type="Proteomes" id="UP000693892"/>
    </source>
</evidence>
<keyword evidence="10" id="KW-1185">Reference proteome</keyword>
<evidence type="ECO:0000256" key="1">
    <source>
        <dbReference type="ARBA" id="ARBA00004167"/>
    </source>
</evidence>
<feature type="region of interest" description="Disordered" evidence="8">
    <location>
        <begin position="92"/>
        <end position="166"/>
    </location>
</feature>
<proteinExistence type="predicted"/>
<evidence type="ECO:0000256" key="5">
    <source>
        <dbReference type="ARBA" id="ARBA00022989"/>
    </source>
</evidence>
<keyword evidence="5" id="KW-1133">Transmembrane helix</keyword>
<protein>
    <submittedName>
        <fullName evidence="9">Sec-independent protein translocase protein TatB</fullName>
    </submittedName>
</protein>
<keyword evidence="7" id="KW-0472">Membrane</keyword>
<feature type="compositionally biased region" description="Low complexity" evidence="8">
    <location>
        <begin position="125"/>
        <end position="159"/>
    </location>
</feature>
<keyword evidence="2" id="KW-0813">Transport</keyword>
<evidence type="ECO:0000256" key="4">
    <source>
        <dbReference type="ARBA" id="ARBA00022927"/>
    </source>
</evidence>
<evidence type="ECO:0000256" key="3">
    <source>
        <dbReference type="ARBA" id="ARBA00022692"/>
    </source>
</evidence>
<reference evidence="9" key="1">
    <citation type="submission" date="2021-06" db="EMBL/GenBank/DDBJ databases">
        <authorList>
            <person name="Criscuolo A."/>
        </authorList>
    </citation>
    <scope>NUCLEOTIDE SEQUENCE</scope>
    <source>
        <strain evidence="9">CIP111803</strain>
    </source>
</reference>